<protein>
    <submittedName>
        <fullName evidence="1">Uncharacterized protein</fullName>
    </submittedName>
</protein>
<accession>A0A329R1D0</accession>
<gene>
    <name evidence="1" type="ORF">DC345_04520</name>
</gene>
<dbReference type="EMBL" id="QEVW01000003">
    <property type="protein sequence ID" value="RAW18405.1"/>
    <property type="molecule type" value="Genomic_DNA"/>
</dbReference>
<evidence type="ECO:0000313" key="1">
    <source>
        <dbReference type="EMBL" id="RAW18405.1"/>
    </source>
</evidence>
<reference evidence="1 2" key="1">
    <citation type="submission" date="2018-04" db="EMBL/GenBank/DDBJ databases">
        <title>Paenibacillus taichungensis Genome sequencing and assembly.</title>
        <authorList>
            <person name="Xu J."/>
            <person name="Rensing C."/>
            <person name="Mazhar H.S."/>
        </authorList>
    </citation>
    <scope>NUCLEOTIDE SEQUENCE [LARGE SCALE GENOMIC DNA]</scope>
    <source>
        <strain evidence="1 2">NC1</strain>
    </source>
</reference>
<name>A0A329R1D0_9BACL</name>
<dbReference type="AlphaFoldDB" id="A0A329R1D0"/>
<comment type="caution">
    <text evidence="1">The sequence shown here is derived from an EMBL/GenBank/DDBJ whole genome shotgun (WGS) entry which is preliminary data.</text>
</comment>
<dbReference type="Proteomes" id="UP000250642">
    <property type="component" value="Unassembled WGS sequence"/>
</dbReference>
<organism evidence="1 2">
    <name type="scientific">Paenibacillus taichungensis</name>
    <dbReference type="NCBI Taxonomy" id="484184"/>
    <lineage>
        <taxon>Bacteria</taxon>
        <taxon>Bacillati</taxon>
        <taxon>Bacillota</taxon>
        <taxon>Bacilli</taxon>
        <taxon>Bacillales</taxon>
        <taxon>Paenibacillaceae</taxon>
        <taxon>Paenibacillus</taxon>
    </lineage>
</organism>
<evidence type="ECO:0000313" key="2">
    <source>
        <dbReference type="Proteomes" id="UP000250642"/>
    </source>
</evidence>
<sequence length="174" mass="20710">MNICYEEAAIGSFFINMSKGDFMPNILSKPDIAKTLFQLLEQTSFGRQQTENYINRLFESFKWEGVPYVESEDDAYIVRIYERGMVMLEKRMKETEEVIYWLLEDIIFTAAHVELLKRYGVDNKQTHLNYTNAVTQELTQSVEKAFQQLGDPYLYWHQTGKRQDLERLEPRKKR</sequence>
<proteinExistence type="predicted"/>